<dbReference type="Proteomes" id="UP000325292">
    <property type="component" value="Chromosome"/>
</dbReference>
<reference evidence="1 2" key="1">
    <citation type="journal article" date="2019" name="Sci. Rep.">
        <title>Sulfobacillus thermotolerans: new insights into resistance and metabolic capacities of acidophilic chemolithotrophs.</title>
        <authorList>
            <person name="Panyushkina A.E."/>
            <person name="Babenko V.V."/>
            <person name="Nikitina A.S."/>
            <person name="Selezneva O.V."/>
            <person name="Tsaplina I.A."/>
            <person name="Letarova M.A."/>
            <person name="Kostryukova E.S."/>
            <person name="Letarov A.V."/>
        </authorList>
    </citation>
    <scope>NUCLEOTIDE SEQUENCE [LARGE SCALE GENOMIC DNA]</scope>
    <source>
        <strain evidence="1 2">Kr1</strain>
    </source>
</reference>
<dbReference type="EMBL" id="CP019454">
    <property type="protein sequence ID" value="AUW94686.1"/>
    <property type="molecule type" value="Genomic_DNA"/>
</dbReference>
<name>A0ABN5H3N4_9FIRM</name>
<sequence length="72" mass="7853">MLIRQRFVDAIDLVNLCLLGQLRLSSDAVECGVALMQHAIEQAPSLKSKQMTPHVLRHTAAMTLLKAAVASK</sequence>
<accession>A0ABN5H3N4</accession>
<protein>
    <recommendedName>
        <fullName evidence="3">Tyr recombinase domain-containing protein</fullName>
    </recommendedName>
</protein>
<gene>
    <name evidence="1" type="ORF">BXT84_12625</name>
</gene>
<keyword evidence="2" id="KW-1185">Reference proteome</keyword>
<evidence type="ECO:0000313" key="1">
    <source>
        <dbReference type="EMBL" id="AUW94686.1"/>
    </source>
</evidence>
<evidence type="ECO:0008006" key="3">
    <source>
        <dbReference type="Google" id="ProtNLM"/>
    </source>
</evidence>
<evidence type="ECO:0000313" key="2">
    <source>
        <dbReference type="Proteomes" id="UP000325292"/>
    </source>
</evidence>
<organism evidence="1 2">
    <name type="scientific">Sulfobacillus thermotolerans</name>
    <dbReference type="NCBI Taxonomy" id="338644"/>
    <lineage>
        <taxon>Bacteria</taxon>
        <taxon>Bacillati</taxon>
        <taxon>Bacillota</taxon>
        <taxon>Clostridia</taxon>
        <taxon>Eubacteriales</taxon>
        <taxon>Clostridiales Family XVII. Incertae Sedis</taxon>
        <taxon>Sulfobacillus</taxon>
    </lineage>
</organism>
<proteinExistence type="predicted"/>